<accession>A0A2W5N6U5</accession>
<feature type="transmembrane region" description="Helical" evidence="6">
    <location>
        <begin position="23"/>
        <end position="41"/>
    </location>
</feature>
<evidence type="ECO:0000313" key="9">
    <source>
        <dbReference type="Proteomes" id="UP000249417"/>
    </source>
</evidence>
<comment type="caution">
    <text evidence="8">The sequence shown here is derived from an EMBL/GenBank/DDBJ whole genome shotgun (WGS) entry which is preliminary data.</text>
</comment>
<evidence type="ECO:0000313" key="8">
    <source>
        <dbReference type="EMBL" id="PZQ48278.1"/>
    </source>
</evidence>
<evidence type="ECO:0000256" key="6">
    <source>
        <dbReference type="SAM" id="Phobius"/>
    </source>
</evidence>
<dbReference type="Proteomes" id="UP000249417">
    <property type="component" value="Unassembled WGS sequence"/>
</dbReference>
<keyword evidence="4 6" id="KW-1133">Transmembrane helix</keyword>
<feature type="transmembrane region" description="Helical" evidence="6">
    <location>
        <begin position="341"/>
        <end position="360"/>
    </location>
</feature>
<sequence length="370" mass="41138">MASTAENSGKTAQWLKAIASPAVLFYTLPWLMVILTAGTIAQKDLGLFETQARFFSSWILWLGPVPLPGMYPVLTVITVSLLAKFLLYSPWRLEKAGTILTHLGVLVLLIGGLLTAMTQKEGFILLGEGQQGNAVSDYHDRVFSIDKDGVLLRAVPFDDLAQLKEIKDLPFELRIESTCRNCKPEPVESSENRHGLAERVSLQNAPAEKEDEANLSGVNFSVAGVDADQSGHYLVMEEIPHTPQIDAGDAIYSFHIGRAQTILPFTLTLKDFKRSMHPGTDMAKAFSSEVTIEDGGVNWDYRIEMNQPLRYKGYTFYQSSFSIRPDGEHSILSVVRNEGRAFPYMASALIFLGLAVHLILHVRTRQREHS</sequence>
<protein>
    <recommendedName>
        <fullName evidence="7">ResB-like domain-containing protein</fullName>
    </recommendedName>
</protein>
<evidence type="ECO:0000256" key="2">
    <source>
        <dbReference type="ARBA" id="ARBA00022692"/>
    </source>
</evidence>
<proteinExistence type="predicted"/>
<name>A0A2W5N6U5_9BACT</name>
<keyword evidence="2 6" id="KW-0812">Transmembrane</keyword>
<feature type="domain" description="ResB-like" evidence="7">
    <location>
        <begin position="253"/>
        <end position="326"/>
    </location>
</feature>
<evidence type="ECO:0000256" key="3">
    <source>
        <dbReference type="ARBA" id="ARBA00022748"/>
    </source>
</evidence>
<evidence type="ECO:0000259" key="7">
    <source>
        <dbReference type="Pfam" id="PF05140"/>
    </source>
</evidence>
<gene>
    <name evidence="8" type="ORF">DI551_01965</name>
</gene>
<reference evidence="8 9" key="1">
    <citation type="submission" date="2017-08" db="EMBL/GenBank/DDBJ databases">
        <title>Infants hospitalized years apart are colonized by the same room-sourced microbial strains.</title>
        <authorList>
            <person name="Brooks B."/>
            <person name="Olm M.R."/>
            <person name="Firek B.A."/>
            <person name="Baker R."/>
            <person name="Thomas B.C."/>
            <person name="Morowitz M.J."/>
            <person name="Banfield J.F."/>
        </authorList>
    </citation>
    <scope>NUCLEOTIDE SEQUENCE [LARGE SCALE GENOMIC DNA]</scope>
    <source>
        <strain evidence="8">S2_005_002_R2_29</strain>
    </source>
</reference>
<evidence type="ECO:0000256" key="4">
    <source>
        <dbReference type="ARBA" id="ARBA00022989"/>
    </source>
</evidence>
<dbReference type="EMBL" id="QFQB01000006">
    <property type="protein sequence ID" value="PZQ48278.1"/>
    <property type="molecule type" value="Genomic_DNA"/>
</dbReference>
<feature type="transmembrane region" description="Helical" evidence="6">
    <location>
        <begin position="99"/>
        <end position="117"/>
    </location>
</feature>
<feature type="transmembrane region" description="Helical" evidence="6">
    <location>
        <begin position="69"/>
        <end position="87"/>
    </location>
</feature>
<organism evidence="8 9">
    <name type="scientific">Micavibrio aeruginosavorus</name>
    <dbReference type="NCBI Taxonomy" id="349221"/>
    <lineage>
        <taxon>Bacteria</taxon>
        <taxon>Pseudomonadati</taxon>
        <taxon>Bdellovibrionota</taxon>
        <taxon>Bdellovibrionia</taxon>
        <taxon>Bdellovibrionales</taxon>
        <taxon>Pseudobdellovibrionaceae</taxon>
        <taxon>Micavibrio</taxon>
    </lineage>
</organism>
<dbReference type="GO" id="GO:0016020">
    <property type="term" value="C:membrane"/>
    <property type="evidence" value="ECO:0007669"/>
    <property type="project" value="UniProtKB-SubCell"/>
</dbReference>
<keyword evidence="5 6" id="KW-0472">Membrane</keyword>
<evidence type="ECO:0000256" key="1">
    <source>
        <dbReference type="ARBA" id="ARBA00004141"/>
    </source>
</evidence>
<dbReference type="AlphaFoldDB" id="A0A2W5N6U5"/>
<dbReference type="Pfam" id="PF05140">
    <property type="entry name" value="ResB"/>
    <property type="match status" value="1"/>
</dbReference>
<comment type="subcellular location">
    <subcellularLocation>
        <location evidence="1">Membrane</location>
        <topology evidence="1">Multi-pass membrane protein</topology>
    </subcellularLocation>
</comment>
<dbReference type="InterPro" id="IPR007816">
    <property type="entry name" value="ResB-like_domain"/>
</dbReference>
<evidence type="ECO:0000256" key="5">
    <source>
        <dbReference type="ARBA" id="ARBA00023136"/>
    </source>
</evidence>
<keyword evidence="3" id="KW-0201">Cytochrome c-type biogenesis</keyword>
<dbReference type="GO" id="GO:0017004">
    <property type="term" value="P:cytochrome complex assembly"/>
    <property type="evidence" value="ECO:0007669"/>
    <property type="project" value="UniProtKB-KW"/>
</dbReference>
<dbReference type="InterPro" id="IPR023494">
    <property type="entry name" value="Cyt_c_bgen_Ccs1/CcsB/ResB"/>
</dbReference>
<dbReference type="PANTHER" id="PTHR31566">
    <property type="entry name" value="CYTOCHROME C BIOGENESIS PROTEIN CCS1, CHLOROPLASTIC"/>
    <property type="match status" value="1"/>
</dbReference>